<comment type="caution">
    <text evidence="3">The sequence shown here is derived from an EMBL/GenBank/DDBJ whole genome shotgun (WGS) entry which is preliminary data.</text>
</comment>
<dbReference type="OMA" id="EWASQIM"/>
<dbReference type="Proteomes" id="UP000091967">
    <property type="component" value="Unassembled WGS sequence"/>
</dbReference>
<keyword evidence="2" id="KW-1133">Transmembrane helix</keyword>
<sequence>MAPRRSTRIAAVGSAVASTHHHNLRKRKAQVSNEADQPKRKKKALIRNTNDHTKNRALANDGRVPGQSAPEDALSILPAEIQQNILAYVNDTKSMINLARTSRRYYAIAMAITHNHIAVKVYYYAHISKVFRLLEPHLSITQKKELKKLGKYKGRQERFSSRLDQDAVPGCAQQVRQMTIGSINPGTKHKKVVLRTLEEVLKNLTNLEVLDTTELTTSMASSIVGMKNLKALRIQGFSTSIKSLSQLRGLKHLSIRSMSSCFGGMTREKTLKSIILNLSPTLESLEIYRTRWPLNFNNVGEHGVLAVDAESLNESLTFPVLKSLRLNCPSPKGDSKICLSNILRSVNFFQLQKLELTQLEEGKSTFFRSLQNLFNTAEKGTVQLRHLVLDMDVEQPDFMASEIHLEDIYRFIASFETLTSLDIYNHNIFKNNLFNNPGISRRLRRVITMHKGLQSLRFRYTRNVPPYASVNTLRALTENLPQLRVLEIPLEDKDFDGIARSILSAKKLETLICSLFSSWNQSSKHATIMLLGKIIGSLLHIAEDSAEFAWEGVYCLKQINIGFREFAIGSDLQPTEDMACPERISKDDKSVWVQDKRVIARSRQFYYTPFTEWASQIMTSV</sequence>
<dbReference type="EMBL" id="LYXU01000002">
    <property type="protein sequence ID" value="OBS24305.1"/>
    <property type="molecule type" value="Genomic_DNA"/>
</dbReference>
<dbReference type="STRING" id="36050.A0A1B8AUW5"/>
<name>A0A1B8AUW5_FUSPO</name>
<dbReference type="Gene3D" id="3.80.10.10">
    <property type="entry name" value="Ribonuclease Inhibitor"/>
    <property type="match status" value="2"/>
</dbReference>
<gene>
    <name evidence="3" type="ORF">FPOA_04851</name>
</gene>
<feature type="region of interest" description="Disordered" evidence="1">
    <location>
        <begin position="1"/>
        <end position="69"/>
    </location>
</feature>
<evidence type="ECO:0000256" key="1">
    <source>
        <dbReference type="SAM" id="MobiDB-lite"/>
    </source>
</evidence>
<keyword evidence="4" id="KW-1185">Reference proteome</keyword>
<evidence type="ECO:0000256" key="2">
    <source>
        <dbReference type="SAM" id="Phobius"/>
    </source>
</evidence>
<dbReference type="SUPFAM" id="SSF52047">
    <property type="entry name" value="RNI-like"/>
    <property type="match status" value="1"/>
</dbReference>
<feature type="compositionally biased region" description="Basic residues" evidence="1">
    <location>
        <begin position="19"/>
        <end position="29"/>
    </location>
</feature>
<dbReference type="InterPro" id="IPR032675">
    <property type="entry name" value="LRR_dom_sf"/>
</dbReference>
<dbReference type="OrthoDB" id="5311681at2759"/>
<accession>A0A1B8AUW5</accession>
<evidence type="ECO:0000313" key="4">
    <source>
        <dbReference type="Proteomes" id="UP000091967"/>
    </source>
</evidence>
<proteinExistence type="predicted"/>
<organism evidence="3 4">
    <name type="scientific">Fusarium poae</name>
    <dbReference type="NCBI Taxonomy" id="36050"/>
    <lineage>
        <taxon>Eukaryota</taxon>
        <taxon>Fungi</taxon>
        <taxon>Dikarya</taxon>
        <taxon>Ascomycota</taxon>
        <taxon>Pezizomycotina</taxon>
        <taxon>Sordariomycetes</taxon>
        <taxon>Hypocreomycetidae</taxon>
        <taxon>Hypocreales</taxon>
        <taxon>Nectriaceae</taxon>
        <taxon>Fusarium</taxon>
    </lineage>
</organism>
<keyword evidence="2" id="KW-0812">Transmembrane</keyword>
<keyword evidence="2" id="KW-0472">Membrane</keyword>
<evidence type="ECO:0000313" key="3">
    <source>
        <dbReference type="EMBL" id="OBS24305.1"/>
    </source>
</evidence>
<protein>
    <recommendedName>
        <fullName evidence="5">F-box domain-containing protein</fullName>
    </recommendedName>
</protein>
<evidence type="ECO:0008006" key="5">
    <source>
        <dbReference type="Google" id="ProtNLM"/>
    </source>
</evidence>
<dbReference type="SUPFAM" id="SSF81383">
    <property type="entry name" value="F-box domain"/>
    <property type="match status" value="1"/>
</dbReference>
<dbReference type="InterPro" id="IPR036047">
    <property type="entry name" value="F-box-like_dom_sf"/>
</dbReference>
<feature type="transmembrane region" description="Helical" evidence="2">
    <location>
        <begin position="105"/>
        <end position="125"/>
    </location>
</feature>
<dbReference type="AlphaFoldDB" id="A0A1B8AUW5"/>
<reference evidence="3 4" key="1">
    <citation type="submission" date="2016-06" db="EMBL/GenBank/DDBJ databases">
        <title>Living apart together: crosstalk between the core and supernumerary genomes in a fungal plant pathogen.</title>
        <authorList>
            <person name="Vanheule A."/>
            <person name="Audenaert K."/>
            <person name="Warris S."/>
            <person name="Van De Geest H."/>
            <person name="Schijlen E."/>
            <person name="Hofte M."/>
            <person name="De Saeger S."/>
            <person name="Haesaert G."/>
            <person name="Waalwijk C."/>
            <person name="Van Der Lee T."/>
        </authorList>
    </citation>
    <scope>NUCLEOTIDE SEQUENCE [LARGE SCALE GENOMIC DNA]</scope>
    <source>
        <strain evidence="3 4">2516</strain>
    </source>
</reference>